<evidence type="ECO:0000256" key="2">
    <source>
        <dbReference type="ARBA" id="ARBA00005582"/>
    </source>
</evidence>
<dbReference type="InterPro" id="IPR000086">
    <property type="entry name" value="NUDIX_hydrolase_dom"/>
</dbReference>
<keyword evidence="6" id="KW-0227">DNA damage</keyword>
<comment type="catalytic activity">
    <reaction evidence="11">
        <text>8-oxo-GTP + H2O = 8-oxo-GMP + diphosphate + H(+)</text>
        <dbReference type="Rhea" id="RHEA:67616"/>
        <dbReference type="ChEBI" id="CHEBI:15377"/>
        <dbReference type="ChEBI" id="CHEBI:15378"/>
        <dbReference type="ChEBI" id="CHEBI:33019"/>
        <dbReference type="ChEBI" id="CHEBI:143553"/>
        <dbReference type="ChEBI" id="CHEBI:145694"/>
    </reaction>
</comment>
<evidence type="ECO:0000313" key="18">
    <source>
        <dbReference type="EMBL" id="EFA43705.1"/>
    </source>
</evidence>
<dbReference type="CDD" id="cd03425">
    <property type="entry name" value="NUDIX_MutT_NudA_like"/>
    <property type="match status" value="1"/>
</dbReference>
<evidence type="ECO:0000256" key="7">
    <source>
        <dbReference type="ARBA" id="ARBA00022801"/>
    </source>
</evidence>
<dbReference type="GO" id="GO:0044715">
    <property type="term" value="F:8-oxo-dGDP phosphatase activity"/>
    <property type="evidence" value="ECO:0007669"/>
    <property type="project" value="TreeGrafter"/>
</dbReference>
<dbReference type="InterPro" id="IPR015797">
    <property type="entry name" value="NUDIX_hydrolase-like_dom_sf"/>
</dbReference>
<evidence type="ECO:0000256" key="13">
    <source>
        <dbReference type="ARBA" id="ARBA00040794"/>
    </source>
</evidence>
<organism evidence="18 19">
    <name type="scientific">Hallella bergensis DSM 17361</name>
    <dbReference type="NCBI Taxonomy" id="585502"/>
    <lineage>
        <taxon>Bacteria</taxon>
        <taxon>Pseudomonadati</taxon>
        <taxon>Bacteroidota</taxon>
        <taxon>Bacteroidia</taxon>
        <taxon>Bacteroidales</taxon>
        <taxon>Prevotellaceae</taxon>
        <taxon>Hallella</taxon>
    </lineage>
</organism>
<gene>
    <name evidence="18" type="primary">mutT</name>
    <name evidence="18" type="ORF">HMPREF0645_1867</name>
</gene>
<dbReference type="RefSeq" id="WP_007173970.1">
    <property type="nucleotide sequence ID" value="NZ_GG704781.1"/>
</dbReference>
<evidence type="ECO:0000256" key="16">
    <source>
        <dbReference type="ARBA" id="ARBA00042798"/>
    </source>
</evidence>
<dbReference type="OrthoDB" id="9810648at2"/>
<proteinExistence type="inferred from homology"/>
<comment type="catalytic activity">
    <reaction evidence="10">
        <text>8-oxo-dGTP + H2O = 8-oxo-dGMP + diphosphate + H(+)</text>
        <dbReference type="Rhea" id="RHEA:31575"/>
        <dbReference type="ChEBI" id="CHEBI:15377"/>
        <dbReference type="ChEBI" id="CHEBI:15378"/>
        <dbReference type="ChEBI" id="CHEBI:33019"/>
        <dbReference type="ChEBI" id="CHEBI:63224"/>
        <dbReference type="ChEBI" id="CHEBI:77896"/>
        <dbReference type="EC" id="3.6.1.55"/>
    </reaction>
</comment>
<dbReference type="GO" id="GO:0035539">
    <property type="term" value="F:8-oxo-7,8-dihydrodeoxyguanosine triphosphate pyrophosphatase activity"/>
    <property type="evidence" value="ECO:0007669"/>
    <property type="project" value="UniProtKB-EC"/>
</dbReference>
<name>D1PY32_9BACT</name>
<evidence type="ECO:0000256" key="8">
    <source>
        <dbReference type="ARBA" id="ARBA00022842"/>
    </source>
</evidence>
<evidence type="ECO:0000256" key="14">
    <source>
        <dbReference type="ARBA" id="ARBA00041592"/>
    </source>
</evidence>
<accession>D1PY32</accession>
<evidence type="ECO:0000256" key="6">
    <source>
        <dbReference type="ARBA" id="ARBA00022763"/>
    </source>
</evidence>
<reference evidence="18 19" key="1">
    <citation type="submission" date="2009-10" db="EMBL/GenBank/DDBJ databases">
        <authorList>
            <person name="Qin X."/>
            <person name="Bachman B."/>
            <person name="Battles P."/>
            <person name="Bell A."/>
            <person name="Bess C."/>
            <person name="Bickham C."/>
            <person name="Chaboub L."/>
            <person name="Chen D."/>
            <person name="Coyle M."/>
            <person name="Deiros D.R."/>
            <person name="Dinh H."/>
            <person name="Forbes L."/>
            <person name="Fowler G."/>
            <person name="Francisco L."/>
            <person name="Fu Q."/>
            <person name="Gubbala S."/>
            <person name="Hale W."/>
            <person name="Han Y."/>
            <person name="Hemphill L."/>
            <person name="Highlander S.K."/>
            <person name="Hirani K."/>
            <person name="Hogues M."/>
            <person name="Jackson L."/>
            <person name="Jakkamsetti A."/>
            <person name="Javaid M."/>
            <person name="Jiang H."/>
            <person name="Korchina V."/>
            <person name="Kovar C."/>
            <person name="Lara F."/>
            <person name="Lee S."/>
            <person name="Mata R."/>
            <person name="Mathew T."/>
            <person name="Moen C."/>
            <person name="Morales K."/>
            <person name="Munidasa M."/>
            <person name="Nazareth L."/>
            <person name="Ngo R."/>
            <person name="Nguyen L."/>
            <person name="Okwuonu G."/>
            <person name="Ongeri F."/>
            <person name="Patil S."/>
            <person name="Petrosino J."/>
            <person name="Pham C."/>
            <person name="Pham P."/>
            <person name="Pu L.-L."/>
            <person name="Puazo M."/>
            <person name="Raj R."/>
            <person name="Reid J."/>
            <person name="Rouhana J."/>
            <person name="Saada N."/>
            <person name="Shang Y."/>
            <person name="Simmons D."/>
            <person name="Thornton R."/>
            <person name="Warren J."/>
            <person name="Weissenberger G."/>
            <person name="Zhang J."/>
            <person name="Zhang L."/>
            <person name="Zhou C."/>
            <person name="Zhu D."/>
            <person name="Muzny D."/>
            <person name="Worley K."/>
            <person name="Gibbs R."/>
        </authorList>
    </citation>
    <scope>NUCLEOTIDE SEQUENCE [LARGE SCALE GENOMIC DNA]</scope>
    <source>
        <strain evidence="18 19">DSM 17361</strain>
    </source>
</reference>
<comment type="similarity">
    <text evidence="2">Belongs to the Nudix hydrolase family.</text>
</comment>
<dbReference type="GO" id="GO:0008413">
    <property type="term" value="F:8-oxo-7,8-dihydroguanosine triphosphate pyrophosphatase activity"/>
    <property type="evidence" value="ECO:0007669"/>
    <property type="project" value="TreeGrafter"/>
</dbReference>
<dbReference type="PROSITE" id="PS51462">
    <property type="entry name" value="NUDIX"/>
    <property type="match status" value="1"/>
</dbReference>
<keyword evidence="5" id="KW-0479">Metal-binding</keyword>
<dbReference type="eggNOG" id="COG0494">
    <property type="taxonomic scope" value="Bacteria"/>
</dbReference>
<keyword evidence="7 18" id="KW-0378">Hydrolase</keyword>
<evidence type="ECO:0000256" key="9">
    <source>
        <dbReference type="ARBA" id="ARBA00023204"/>
    </source>
</evidence>
<protein>
    <recommendedName>
        <fullName evidence="13">8-oxo-dGTP diphosphatase</fullName>
        <ecNumber evidence="12">3.6.1.55</ecNumber>
    </recommendedName>
    <alternativeName>
        <fullName evidence="16">7,8-dihydro-8-oxoguanine-triphosphatase</fullName>
    </alternativeName>
    <alternativeName>
        <fullName evidence="15">Mutator protein MutT</fullName>
    </alternativeName>
    <alternativeName>
        <fullName evidence="14">dGTP pyrophosphohydrolase</fullName>
    </alternativeName>
</protein>
<evidence type="ECO:0000256" key="15">
    <source>
        <dbReference type="ARBA" id="ARBA00041979"/>
    </source>
</evidence>
<dbReference type="Pfam" id="PF00293">
    <property type="entry name" value="NUDIX"/>
    <property type="match status" value="1"/>
</dbReference>
<keyword evidence="9" id="KW-0234">DNA repair</keyword>
<evidence type="ECO:0000256" key="10">
    <source>
        <dbReference type="ARBA" id="ARBA00035861"/>
    </source>
</evidence>
<evidence type="ECO:0000256" key="3">
    <source>
        <dbReference type="ARBA" id="ARBA00022457"/>
    </source>
</evidence>
<dbReference type="InterPro" id="IPR047127">
    <property type="entry name" value="MutT-like"/>
</dbReference>
<dbReference type="HOGENOM" id="CLU_037162_19_1_10"/>
<keyword evidence="19" id="KW-1185">Reference proteome</keyword>
<keyword evidence="3" id="KW-0515">Mutator protein</keyword>
<dbReference type="GO" id="GO:0006281">
    <property type="term" value="P:DNA repair"/>
    <property type="evidence" value="ECO:0007669"/>
    <property type="project" value="UniProtKB-KW"/>
</dbReference>
<dbReference type="PANTHER" id="PTHR47707">
    <property type="entry name" value="8-OXO-DGTP DIPHOSPHATASE"/>
    <property type="match status" value="1"/>
</dbReference>
<keyword evidence="4" id="KW-0235">DNA replication</keyword>
<keyword evidence="8" id="KW-0460">Magnesium</keyword>
<evidence type="ECO:0000259" key="17">
    <source>
        <dbReference type="PROSITE" id="PS51462"/>
    </source>
</evidence>
<comment type="caution">
    <text evidence="18">The sequence shown here is derived from an EMBL/GenBank/DDBJ whole genome shotgun (WGS) entry which is preliminary data.</text>
</comment>
<evidence type="ECO:0000256" key="5">
    <source>
        <dbReference type="ARBA" id="ARBA00022723"/>
    </source>
</evidence>
<dbReference type="AlphaFoldDB" id="D1PY32"/>
<evidence type="ECO:0000256" key="12">
    <source>
        <dbReference type="ARBA" id="ARBA00038905"/>
    </source>
</evidence>
<dbReference type="Proteomes" id="UP000003160">
    <property type="component" value="Unassembled WGS sequence"/>
</dbReference>
<dbReference type="Gene3D" id="3.90.79.10">
    <property type="entry name" value="Nucleoside Triphosphate Pyrophosphohydrolase"/>
    <property type="match status" value="1"/>
</dbReference>
<comment type="cofactor">
    <cofactor evidence="1">
        <name>Mg(2+)</name>
        <dbReference type="ChEBI" id="CHEBI:18420"/>
    </cofactor>
</comment>
<dbReference type="EC" id="3.6.1.55" evidence="12"/>
<dbReference type="GO" id="GO:0044716">
    <property type="term" value="F:8-oxo-GDP phosphatase activity"/>
    <property type="evidence" value="ECO:0007669"/>
    <property type="project" value="TreeGrafter"/>
</dbReference>
<dbReference type="GO" id="GO:0046872">
    <property type="term" value="F:metal ion binding"/>
    <property type="evidence" value="ECO:0007669"/>
    <property type="project" value="UniProtKB-KW"/>
</dbReference>
<evidence type="ECO:0000256" key="1">
    <source>
        <dbReference type="ARBA" id="ARBA00001946"/>
    </source>
</evidence>
<dbReference type="GO" id="GO:0006260">
    <property type="term" value="P:DNA replication"/>
    <property type="evidence" value="ECO:0007669"/>
    <property type="project" value="UniProtKB-KW"/>
</dbReference>
<feature type="domain" description="Nudix hydrolase" evidence="17">
    <location>
        <begin position="1"/>
        <end position="130"/>
    </location>
</feature>
<evidence type="ECO:0000256" key="4">
    <source>
        <dbReference type="ARBA" id="ARBA00022705"/>
    </source>
</evidence>
<evidence type="ECO:0000256" key="11">
    <source>
        <dbReference type="ARBA" id="ARBA00036904"/>
    </source>
</evidence>
<dbReference type="PANTHER" id="PTHR47707:SF1">
    <property type="entry name" value="NUDIX HYDROLASE FAMILY PROTEIN"/>
    <property type="match status" value="1"/>
</dbReference>
<dbReference type="SUPFAM" id="SSF55811">
    <property type="entry name" value="Nudix"/>
    <property type="match status" value="1"/>
</dbReference>
<evidence type="ECO:0000313" key="19">
    <source>
        <dbReference type="Proteomes" id="UP000003160"/>
    </source>
</evidence>
<sequence>MKTIKVVAAVVTRDGKYLCMQRCRSRESYNSERWEFPGGKVEKDESDHQALIREIKEELDWNIYVGRKIATITHSYSDLTIELTAYWCKGGDEEFTMLEHLDAKWLAADELNSLKWTDADKKIVARILQDSITVTP</sequence>
<dbReference type="EMBL" id="ACKS01000073">
    <property type="protein sequence ID" value="EFA43705.1"/>
    <property type="molecule type" value="Genomic_DNA"/>
</dbReference>